<reference evidence="1" key="1">
    <citation type="submission" date="2019-02" db="EMBL/GenBank/DDBJ databases">
        <authorList>
            <person name="Gruber-Vodicka R. H."/>
            <person name="Seah K. B. B."/>
        </authorList>
    </citation>
    <scope>NUCLEOTIDE SEQUENCE</scope>
    <source>
        <strain evidence="1">BECK_BZ106</strain>
    </source>
</reference>
<gene>
    <name evidence="1" type="ORF">BECKFW1821B_GA0114236_102513</name>
</gene>
<organism evidence="1">
    <name type="scientific">Candidatus Kentrum sp. FW</name>
    <dbReference type="NCBI Taxonomy" id="2126338"/>
    <lineage>
        <taxon>Bacteria</taxon>
        <taxon>Pseudomonadati</taxon>
        <taxon>Pseudomonadota</taxon>
        <taxon>Gammaproteobacteria</taxon>
        <taxon>Candidatus Kentrum</taxon>
    </lineage>
</organism>
<dbReference type="Pfam" id="PF05930">
    <property type="entry name" value="Phage_AlpA"/>
    <property type="match status" value="1"/>
</dbReference>
<sequence length="90" mass="10190">MAAKSKPASQFKSPLTILRRKQVEERTGLSRSTIYARLKPNPSRPHDYDPTFPKPVSIGPKAVGWVESEILEWITTQVEKSREAQGRAEQ</sequence>
<evidence type="ECO:0000313" key="1">
    <source>
        <dbReference type="EMBL" id="VFJ55976.1"/>
    </source>
</evidence>
<dbReference type="EMBL" id="CAADFD010000025">
    <property type="protein sequence ID" value="VFJ55976.1"/>
    <property type="molecule type" value="Genomic_DNA"/>
</dbReference>
<dbReference type="InterPro" id="IPR010260">
    <property type="entry name" value="AlpA"/>
</dbReference>
<proteinExistence type="predicted"/>
<dbReference type="AlphaFoldDB" id="A0A450SPT0"/>
<dbReference type="Gene3D" id="1.10.238.160">
    <property type="match status" value="1"/>
</dbReference>
<name>A0A450SPT0_9GAMM</name>
<accession>A0A450SPT0</accession>
<dbReference type="PANTHER" id="PTHR36154:SF1">
    <property type="entry name" value="DNA-BINDING TRANSCRIPTIONAL ACTIVATOR ALPA"/>
    <property type="match status" value="1"/>
</dbReference>
<dbReference type="PANTHER" id="PTHR36154">
    <property type="entry name" value="DNA-BINDING TRANSCRIPTIONAL ACTIVATOR ALPA"/>
    <property type="match status" value="1"/>
</dbReference>
<dbReference type="InterPro" id="IPR052931">
    <property type="entry name" value="Prophage_regulatory_activator"/>
</dbReference>
<protein>
    <submittedName>
        <fullName evidence="1">Transcriptional regulator, AlpA family</fullName>
    </submittedName>
</protein>